<dbReference type="Gene3D" id="1.10.260.40">
    <property type="entry name" value="lambda repressor-like DNA-binding domains"/>
    <property type="match status" value="1"/>
</dbReference>
<protein>
    <submittedName>
        <fullName evidence="3">AAA family ATPase</fullName>
    </submittedName>
</protein>
<dbReference type="GO" id="GO:0016887">
    <property type="term" value="F:ATP hydrolysis activity"/>
    <property type="evidence" value="ECO:0007669"/>
    <property type="project" value="InterPro"/>
</dbReference>
<dbReference type="Gene3D" id="1.10.1180.10">
    <property type="entry name" value="B transposition protein, C-terminal domain"/>
    <property type="match status" value="1"/>
</dbReference>
<reference evidence="3" key="1">
    <citation type="submission" date="2018-07" db="EMBL/GenBank/DDBJ databases">
        <authorList>
            <consortium name="PulseNet: The National Subtyping Network for Foodborne Disease Surveillance"/>
            <person name="Tarr C.L."/>
            <person name="Trees E."/>
            <person name="Katz L.S."/>
            <person name="Carleton-Romer H.A."/>
            <person name="Stroika S."/>
            <person name="Kucerova Z."/>
            <person name="Roache K.F."/>
            <person name="Sabol A.L."/>
            <person name="Besser J."/>
            <person name="Gerner-Smidt P."/>
        </authorList>
    </citation>
    <scope>NUCLEOTIDE SEQUENCE</scope>
    <source>
        <strain evidence="3">PNUSAS015303</strain>
    </source>
</reference>
<evidence type="ECO:0000259" key="1">
    <source>
        <dbReference type="Pfam" id="PF09077"/>
    </source>
</evidence>
<organism evidence="3">
    <name type="scientific">Salmonella enterica</name>
    <name type="common">Salmonella choleraesuis</name>
    <dbReference type="NCBI Taxonomy" id="28901"/>
    <lineage>
        <taxon>Bacteria</taxon>
        <taxon>Pseudomonadati</taxon>
        <taxon>Pseudomonadota</taxon>
        <taxon>Gammaproteobacteria</taxon>
        <taxon>Enterobacterales</taxon>
        <taxon>Enterobacteriaceae</taxon>
        <taxon>Salmonella</taxon>
    </lineage>
</organism>
<dbReference type="Pfam" id="PF09077">
    <property type="entry name" value="Phage-MuB_C"/>
    <property type="match status" value="1"/>
</dbReference>
<dbReference type="EMBL" id="AAGWON010000001">
    <property type="protein sequence ID" value="EBS7732348.1"/>
    <property type="molecule type" value="Genomic_DNA"/>
</dbReference>
<dbReference type="Gene3D" id="3.40.50.300">
    <property type="entry name" value="P-loop containing nucleotide triphosphate hydrolases"/>
    <property type="match status" value="1"/>
</dbReference>
<name>A0A5V0NM60_SALER</name>
<dbReference type="InterPro" id="IPR010982">
    <property type="entry name" value="Lambda_DNA-bd_dom_sf"/>
</dbReference>
<sequence length="309" mass="33559">MTDINVVINTINTLIADEVFTQGVIAKETGVSDATLSAFRKGEYKGNNARITKALLSWYENWKRQGSLPEPPQFVVTQTVQELRALFQSVRLMGCINVVVGVPGVGKTATARDYCSEPNTWMITLSPAHSSVTECLLELSDALGLSDIPRNKGELSRAIRRKLTGTKGLVIVDEADHLGVDGLEQLRAIQDATGIGMVLIGNPRGLSKASRNGVDDLARLFSRIARAKQLRKAKKADVLAVADAWGITGETERNLMLAIAEKPGALRVLTHTLNQAWLIASGEGSLMTEKHIKAAFKEVYTNPELLSQV</sequence>
<dbReference type="SUPFAM" id="SSF47681">
    <property type="entry name" value="C-terminal domain of B transposition protein"/>
    <property type="match status" value="1"/>
</dbReference>
<feature type="domain" description="B transposition protein C-terminal" evidence="1">
    <location>
        <begin position="222"/>
        <end position="298"/>
    </location>
</feature>
<dbReference type="PANTHER" id="PTHR35894:SF5">
    <property type="entry name" value="MU-LIKE PROPHAGE FLUMU DNA TRANSPOSITION PROTEIN B"/>
    <property type="match status" value="1"/>
</dbReference>
<dbReference type="GO" id="GO:0003677">
    <property type="term" value="F:DNA binding"/>
    <property type="evidence" value="ECO:0007669"/>
    <property type="project" value="InterPro"/>
</dbReference>
<accession>A0A5V0NM60</accession>
<evidence type="ECO:0000259" key="2">
    <source>
        <dbReference type="Pfam" id="PF13401"/>
    </source>
</evidence>
<dbReference type="InterPro" id="IPR009084">
    <property type="entry name" value="B_transpositn_C"/>
</dbReference>
<comment type="caution">
    <text evidence="3">The sequence shown here is derived from an EMBL/GenBank/DDBJ whole genome shotgun (WGS) entry which is preliminary data.</text>
</comment>
<dbReference type="InterPro" id="IPR027417">
    <property type="entry name" value="P-loop_NTPase"/>
</dbReference>
<feature type="domain" description="ORC1/DEAH AAA+ ATPase" evidence="2">
    <location>
        <begin position="98"/>
        <end position="207"/>
    </location>
</feature>
<dbReference type="AlphaFoldDB" id="A0A5V0NM60"/>
<dbReference type="SUPFAM" id="SSF52540">
    <property type="entry name" value="P-loop containing nucleoside triphosphate hydrolases"/>
    <property type="match status" value="1"/>
</dbReference>
<dbReference type="InterPro" id="IPR052026">
    <property type="entry name" value="ExeA_AAA_ATPase_DNA-bind"/>
</dbReference>
<dbReference type="Pfam" id="PF13401">
    <property type="entry name" value="AAA_22"/>
    <property type="match status" value="1"/>
</dbReference>
<evidence type="ECO:0000313" key="3">
    <source>
        <dbReference type="EMBL" id="EBS7732348.1"/>
    </source>
</evidence>
<dbReference type="InterPro" id="IPR036733">
    <property type="entry name" value="B_transposit_C_sf"/>
</dbReference>
<gene>
    <name evidence="3" type="ORF">CD589_02250</name>
</gene>
<dbReference type="PANTHER" id="PTHR35894">
    <property type="entry name" value="GENERAL SECRETION PATHWAY PROTEIN A-RELATED"/>
    <property type="match status" value="1"/>
</dbReference>
<proteinExistence type="predicted"/>
<dbReference type="GO" id="GO:0006313">
    <property type="term" value="P:DNA transposition"/>
    <property type="evidence" value="ECO:0007669"/>
    <property type="project" value="InterPro"/>
</dbReference>
<dbReference type="InterPro" id="IPR049945">
    <property type="entry name" value="AAA_22"/>
</dbReference>